<sequence length="610" mass="71456">METPLYEYEYGIIKCRADGWRSDYTQNKSLYSAVNYGYCIYCMCIKLEAEGNGSKEEFLAHSEELLKIYNRTRGVLRFFSKRAKIGYNSLGCYYAESLNMLSNYCDYTDKLEILRKLEVLYKRHKKDVVISYAGVLDSIIGMSNRKNALMYMDKLSKLYENEDSNGLDFYYSSALMKTINCYDGEVLSKHIEKLKELKDKNGDNCKINYYFALSNISYNKGFKEGKKYLDILLDEYRENKDDDAVGIYSFTMLNIICKADIDEAVSLTSILGDIYRDCQLENVAEEYILSLFRLTEELKRPFIDDCINELDKVYSDFPSVENGYIYSRSLFNFLFEVNSNERFPILRKMYDLYEKTKDSRVALEYSKSLFNTSANVKDMDIHKEALGYLKDIYEETKDKNVLREYSMGLLNGVNRGREELLQDIRKLSYEYDFTFLRNLLKIGESYISTKKSLVNIDDVNTICDVKYNEDIKENYIQYSFDGFIPVYVSSIDGGTVNPKDTLTLKAYNISRFVDKNMGLIKKLVFLDRYGYRFLENENNTYENSLQFNEVSFDEAKNWLTPISVSIYLKDNECYSFEVDFEENEKADRDKLFGSGDWVRPKNFSSEGFYL</sequence>
<organism evidence="1 2">
    <name type="scientific">Candidatus Fimicola merdigallinarum</name>
    <dbReference type="NCBI Taxonomy" id="2840819"/>
    <lineage>
        <taxon>Bacteria</taxon>
        <taxon>Bacillati</taxon>
        <taxon>Bacillota</taxon>
        <taxon>Clostridia</taxon>
        <taxon>Lachnospirales</taxon>
        <taxon>Lachnospiraceae</taxon>
        <taxon>Lachnospiraceae incertae sedis</taxon>
        <taxon>Candidatus Fimicola</taxon>
    </lineage>
</organism>
<reference evidence="1" key="2">
    <citation type="journal article" date="2021" name="PeerJ">
        <title>Extensive microbial diversity within the chicken gut microbiome revealed by metagenomics and culture.</title>
        <authorList>
            <person name="Gilroy R."/>
            <person name="Ravi A."/>
            <person name="Getino M."/>
            <person name="Pursley I."/>
            <person name="Horton D.L."/>
            <person name="Alikhan N.F."/>
            <person name="Baker D."/>
            <person name="Gharbi K."/>
            <person name="Hall N."/>
            <person name="Watson M."/>
            <person name="Adriaenssens E.M."/>
            <person name="Foster-Nyarko E."/>
            <person name="Jarju S."/>
            <person name="Secka A."/>
            <person name="Antonio M."/>
            <person name="Oren A."/>
            <person name="Chaudhuri R.R."/>
            <person name="La Ragione R."/>
            <person name="Hildebrand F."/>
            <person name="Pallen M.J."/>
        </authorList>
    </citation>
    <scope>NUCLEOTIDE SEQUENCE</scope>
    <source>
        <strain evidence="1">F6-4510</strain>
    </source>
</reference>
<reference evidence="1" key="1">
    <citation type="submission" date="2020-10" db="EMBL/GenBank/DDBJ databases">
        <authorList>
            <person name="Gilroy R."/>
        </authorList>
    </citation>
    <scope>NUCLEOTIDE SEQUENCE</scope>
    <source>
        <strain evidence="1">F6-4510</strain>
    </source>
</reference>
<dbReference type="InterPro" id="IPR016024">
    <property type="entry name" value="ARM-type_fold"/>
</dbReference>
<evidence type="ECO:0000313" key="1">
    <source>
        <dbReference type="EMBL" id="MBO8434883.1"/>
    </source>
</evidence>
<protein>
    <submittedName>
        <fullName evidence="1">Uncharacterized protein</fullName>
    </submittedName>
</protein>
<accession>A0A9D9DWQ1</accession>
<comment type="caution">
    <text evidence="1">The sequence shown here is derived from an EMBL/GenBank/DDBJ whole genome shotgun (WGS) entry which is preliminary data.</text>
</comment>
<dbReference type="EMBL" id="JADIMX010000115">
    <property type="protein sequence ID" value="MBO8434883.1"/>
    <property type="molecule type" value="Genomic_DNA"/>
</dbReference>
<dbReference type="AlphaFoldDB" id="A0A9D9DWQ1"/>
<evidence type="ECO:0000313" key="2">
    <source>
        <dbReference type="Proteomes" id="UP000823611"/>
    </source>
</evidence>
<dbReference type="Proteomes" id="UP000823611">
    <property type="component" value="Unassembled WGS sequence"/>
</dbReference>
<name>A0A9D9DWQ1_9FIRM</name>
<proteinExistence type="predicted"/>
<dbReference type="SUPFAM" id="SSF48371">
    <property type="entry name" value="ARM repeat"/>
    <property type="match status" value="1"/>
</dbReference>
<gene>
    <name evidence="1" type="ORF">IAC55_06150</name>
</gene>